<evidence type="ECO:0000313" key="1">
    <source>
        <dbReference type="EMBL" id="BAR54439.1"/>
    </source>
</evidence>
<proteinExistence type="predicted"/>
<gene>
    <name evidence="1" type="ORF">NK6_1254</name>
</gene>
<dbReference type="AlphaFoldDB" id="A0A0E4BKE9"/>
<protein>
    <submittedName>
        <fullName evidence="1">Uncharacterized protein</fullName>
    </submittedName>
</protein>
<dbReference type="Proteomes" id="UP000063308">
    <property type="component" value="Chromosome"/>
</dbReference>
<name>A0A0E4BKE9_9BRAD</name>
<organism evidence="1 2">
    <name type="scientific">Bradyrhizobium diazoefficiens</name>
    <dbReference type="NCBI Taxonomy" id="1355477"/>
    <lineage>
        <taxon>Bacteria</taxon>
        <taxon>Pseudomonadati</taxon>
        <taxon>Pseudomonadota</taxon>
        <taxon>Alphaproteobacteria</taxon>
        <taxon>Hyphomicrobiales</taxon>
        <taxon>Nitrobacteraceae</taxon>
        <taxon>Bradyrhizobium</taxon>
    </lineage>
</organism>
<evidence type="ECO:0000313" key="2">
    <source>
        <dbReference type="Proteomes" id="UP000063308"/>
    </source>
</evidence>
<accession>A0A0E4BKE9</accession>
<sequence>MDFKFASVARSCIDLAYREASAEAPSCRATDGSCELGHRGIVR</sequence>
<dbReference type="EMBL" id="AP014685">
    <property type="protein sequence ID" value="BAR54439.1"/>
    <property type="molecule type" value="Genomic_DNA"/>
</dbReference>
<reference evidence="1 2" key="1">
    <citation type="submission" date="2014-11" db="EMBL/GenBank/DDBJ databases">
        <title>Symbiosis island explosion on the genome of extra-slow-growing strains of soybean bradyrhizobia with massive insertion sequences.</title>
        <authorList>
            <person name="Iida T."/>
            <person name="Minamisawa K."/>
        </authorList>
    </citation>
    <scope>NUCLEOTIDE SEQUENCE [LARGE SCALE GENOMIC DNA]</scope>
    <source>
        <strain evidence="1 2">NK6</strain>
    </source>
</reference>